<feature type="region of interest" description="Disordered" evidence="12">
    <location>
        <begin position="19"/>
        <end position="47"/>
    </location>
</feature>
<proteinExistence type="predicted"/>
<evidence type="ECO:0000256" key="2">
    <source>
        <dbReference type="ARBA" id="ARBA00004147"/>
    </source>
</evidence>
<sequence>MDETMDAAAVADAVAAFTTAGPLPPTTSTTTMLSPPQQQQPPTLPPGWILKESMSNPGYFYYYHMDTGISTWDPPVMVVDQLNVQETLDALQPPSEQLHQHQQYQQQQQQGPVPMQEDDPSPMDSIQPATVPSVLKKREVESSSSSEQQQQQKEKKRRKATVESSSATTTTTIPANDGGPAEVRVLHILKKHKGSRRPSSWRNPKITATKEEAHEELQGLLEILQEEANNPKELRATFEELARTESDCSSAKRGGDLGFFGRKKMQPAFEEASFALKKGEMTKTIVDTSSGSHIILRIG</sequence>
<comment type="catalytic activity">
    <reaction evidence="1">
        <text>[protein]-peptidylproline (omega=180) = [protein]-peptidylproline (omega=0)</text>
        <dbReference type="Rhea" id="RHEA:16237"/>
        <dbReference type="Rhea" id="RHEA-COMP:10747"/>
        <dbReference type="Rhea" id="RHEA-COMP:10748"/>
        <dbReference type="ChEBI" id="CHEBI:83833"/>
        <dbReference type="ChEBI" id="CHEBI:83834"/>
        <dbReference type="EC" id="5.2.1.8"/>
    </reaction>
</comment>
<reference evidence="15" key="1">
    <citation type="journal article" date="2021" name="Sci. Rep.">
        <title>Diploid genomic architecture of Nitzschia inconspicua, an elite biomass production diatom.</title>
        <authorList>
            <person name="Oliver A."/>
            <person name="Podell S."/>
            <person name="Pinowska A."/>
            <person name="Traller J.C."/>
            <person name="Smith S.R."/>
            <person name="McClure R."/>
            <person name="Beliaev A."/>
            <person name="Bohutskyi P."/>
            <person name="Hill E.A."/>
            <person name="Rabines A."/>
            <person name="Zheng H."/>
            <person name="Allen L.Z."/>
            <person name="Kuo A."/>
            <person name="Grigoriev I.V."/>
            <person name="Allen A.E."/>
            <person name="Hazlebeck D."/>
            <person name="Allen E.E."/>
        </authorList>
    </citation>
    <scope>NUCLEOTIDE SEQUENCE</scope>
    <source>
        <strain evidence="15">Hildebrandi</strain>
    </source>
</reference>
<organism evidence="15 16">
    <name type="scientific">Nitzschia inconspicua</name>
    <dbReference type="NCBI Taxonomy" id="303405"/>
    <lineage>
        <taxon>Eukaryota</taxon>
        <taxon>Sar</taxon>
        <taxon>Stramenopiles</taxon>
        <taxon>Ochrophyta</taxon>
        <taxon>Bacillariophyta</taxon>
        <taxon>Bacillariophyceae</taxon>
        <taxon>Bacillariophycidae</taxon>
        <taxon>Bacillariales</taxon>
        <taxon>Bacillariaceae</taxon>
        <taxon>Nitzschia</taxon>
    </lineage>
</organism>
<evidence type="ECO:0000256" key="8">
    <source>
        <dbReference type="ARBA" id="ARBA00023235"/>
    </source>
</evidence>
<dbReference type="InterPro" id="IPR023058">
    <property type="entry name" value="PPIase_PpiC_CS"/>
</dbReference>
<dbReference type="InterPro" id="IPR051370">
    <property type="entry name" value="PPIase_Pin1"/>
</dbReference>
<dbReference type="PANTHER" id="PTHR10657:SF4">
    <property type="entry name" value="PEPTIDYL-PROLYL CIS-TRANS ISOMERASE-RELATED"/>
    <property type="match status" value="1"/>
</dbReference>
<name>A0A9K3Q9H8_9STRA</name>
<comment type="function">
    <text evidence="9">Peptidyl-prolyl cis/trans isomerase (PPIase) that acts as a key virulence factor by promoting host leukocyte transformation. Binds to and isomerizes specific phosphorylated Ser/Thr-Pro (pSer/Thr-Pro) motifs in a subset of proteins, resulting in conformational changes in the proteins. Promotes host leukocyte transformation by binding to phosphorylated host FBXW7, disrupting dimerization and promoting FBXW7 autoubiquitination and subsequent degradation. Degradation of host FBXW7, leads to stabilization of JUN, which promotes cell transformation.</text>
</comment>
<evidence type="ECO:0000256" key="9">
    <source>
        <dbReference type="ARBA" id="ARBA00054022"/>
    </source>
</evidence>
<dbReference type="PROSITE" id="PS01096">
    <property type="entry name" value="PPIC_PPIASE_1"/>
    <property type="match status" value="1"/>
</dbReference>
<reference evidence="15" key="2">
    <citation type="submission" date="2021-04" db="EMBL/GenBank/DDBJ databases">
        <authorList>
            <person name="Podell S."/>
        </authorList>
    </citation>
    <scope>NUCLEOTIDE SEQUENCE</scope>
    <source>
        <strain evidence="15">Hildebrandi</strain>
    </source>
</reference>
<dbReference type="FunFam" id="3.10.50.40:FF:000010">
    <property type="entry name" value="Peptidyl-prolyl cis-trans isomerase Pin1"/>
    <property type="match status" value="1"/>
</dbReference>
<evidence type="ECO:0000256" key="4">
    <source>
        <dbReference type="ARBA" id="ARBA00013194"/>
    </source>
</evidence>
<feature type="compositionally biased region" description="Low complexity" evidence="12">
    <location>
        <begin position="26"/>
        <end position="37"/>
    </location>
</feature>
<dbReference type="GO" id="GO:0042025">
    <property type="term" value="C:host cell nucleus"/>
    <property type="evidence" value="ECO:0007669"/>
    <property type="project" value="UniProtKB-SubCell"/>
</dbReference>
<keyword evidence="8 11" id="KW-0413">Isomerase</keyword>
<evidence type="ECO:0000259" key="13">
    <source>
        <dbReference type="PROSITE" id="PS50020"/>
    </source>
</evidence>
<feature type="domain" description="WW" evidence="13">
    <location>
        <begin position="42"/>
        <end position="77"/>
    </location>
</feature>
<evidence type="ECO:0000256" key="3">
    <source>
        <dbReference type="ARBA" id="ARBA00004192"/>
    </source>
</evidence>
<dbReference type="InterPro" id="IPR000297">
    <property type="entry name" value="PPIase_PpiC"/>
</dbReference>
<dbReference type="CDD" id="cd00201">
    <property type="entry name" value="WW"/>
    <property type="match status" value="1"/>
</dbReference>
<dbReference type="InterPro" id="IPR001202">
    <property type="entry name" value="WW_dom"/>
</dbReference>
<comment type="caution">
    <text evidence="15">The sequence shown here is derived from an EMBL/GenBank/DDBJ whole genome shotgun (WGS) entry which is preliminary data.</text>
</comment>
<keyword evidence="7" id="KW-1035">Host cytoplasm</keyword>
<dbReference type="PROSITE" id="PS50020">
    <property type="entry name" value="WW_DOMAIN_2"/>
    <property type="match status" value="1"/>
</dbReference>
<evidence type="ECO:0000313" key="15">
    <source>
        <dbReference type="EMBL" id="KAG7373244.1"/>
    </source>
</evidence>
<evidence type="ECO:0000256" key="12">
    <source>
        <dbReference type="SAM" id="MobiDB-lite"/>
    </source>
</evidence>
<dbReference type="PANTHER" id="PTHR10657">
    <property type="entry name" value="PEPTIDYL-PROLYL CIS-TRANS ISOMERASE"/>
    <property type="match status" value="1"/>
</dbReference>
<evidence type="ECO:0000256" key="11">
    <source>
        <dbReference type="PROSITE-ProRule" id="PRU00278"/>
    </source>
</evidence>
<evidence type="ECO:0000256" key="10">
    <source>
        <dbReference type="ARBA" id="ARBA00066165"/>
    </source>
</evidence>
<dbReference type="OrthoDB" id="2530521at2759"/>
<dbReference type="Proteomes" id="UP000693970">
    <property type="component" value="Unassembled WGS sequence"/>
</dbReference>
<evidence type="ECO:0000259" key="14">
    <source>
        <dbReference type="PROSITE" id="PS50198"/>
    </source>
</evidence>
<dbReference type="GO" id="GO:0003755">
    <property type="term" value="F:peptidyl-prolyl cis-trans isomerase activity"/>
    <property type="evidence" value="ECO:0007669"/>
    <property type="project" value="UniProtKB-KW"/>
</dbReference>
<dbReference type="SMART" id="SM00456">
    <property type="entry name" value="WW"/>
    <property type="match status" value="1"/>
</dbReference>
<evidence type="ECO:0000256" key="7">
    <source>
        <dbReference type="ARBA" id="ARBA00023200"/>
    </source>
</evidence>
<feature type="compositionally biased region" description="Low complexity" evidence="12">
    <location>
        <begin position="142"/>
        <end position="151"/>
    </location>
</feature>
<accession>A0A9K3Q9H8</accession>
<keyword evidence="16" id="KW-1185">Reference proteome</keyword>
<comment type="subcellular location">
    <subcellularLocation>
        <location evidence="3">Host cytoplasm</location>
    </subcellularLocation>
    <subcellularLocation>
        <location evidence="2">Host nucleus</location>
    </subcellularLocation>
</comment>
<evidence type="ECO:0000256" key="1">
    <source>
        <dbReference type="ARBA" id="ARBA00000971"/>
    </source>
</evidence>
<evidence type="ECO:0000256" key="5">
    <source>
        <dbReference type="ARBA" id="ARBA00022562"/>
    </source>
</evidence>
<dbReference type="PROSITE" id="PS50198">
    <property type="entry name" value="PPIC_PPIASE_2"/>
    <property type="match status" value="1"/>
</dbReference>
<protein>
    <recommendedName>
        <fullName evidence="4">peptidylprolyl isomerase</fullName>
        <ecNumber evidence="4">5.2.1.8</ecNumber>
    </recommendedName>
</protein>
<keyword evidence="5" id="KW-1048">Host nucleus</keyword>
<keyword evidence="6 11" id="KW-0697">Rotamase</keyword>
<dbReference type="GO" id="GO:0030430">
    <property type="term" value="C:host cell cytoplasm"/>
    <property type="evidence" value="ECO:0007669"/>
    <property type="project" value="UniProtKB-SubCell"/>
</dbReference>
<evidence type="ECO:0000313" key="16">
    <source>
        <dbReference type="Proteomes" id="UP000693970"/>
    </source>
</evidence>
<evidence type="ECO:0000256" key="6">
    <source>
        <dbReference type="ARBA" id="ARBA00023110"/>
    </source>
</evidence>
<dbReference type="EMBL" id="JAGRRH010000002">
    <property type="protein sequence ID" value="KAG7373244.1"/>
    <property type="molecule type" value="Genomic_DNA"/>
</dbReference>
<feature type="domain" description="PpiC" evidence="14">
    <location>
        <begin position="180"/>
        <end position="299"/>
    </location>
</feature>
<dbReference type="GO" id="GO:0005634">
    <property type="term" value="C:nucleus"/>
    <property type="evidence" value="ECO:0007669"/>
    <property type="project" value="TreeGrafter"/>
</dbReference>
<feature type="compositionally biased region" description="Low complexity" evidence="12">
    <location>
        <begin position="100"/>
        <end position="110"/>
    </location>
</feature>
<dbReference type="GO" id="GO:0005829">
    <property type="term" value="C:cytosol"/>
    <property type="evidence" value="ECO:0007669"/>
    <property type="project" value="TreeGrafter"/>
</dbReference>
<dbReference type="Pfam" id="PF00639">
    <property type="entry name" value="Rotamase"/>
    <property type="match status" value="1"/>
</dbReference>
<feature type="region of interest" description="Disordered" evidence="12">
    <location>
        <begin position="94"/>
        <end position="181"/>
    </location>
</feature>
<dbReference type="AlphaFoldDB" id="A0A9K3Q9H8"/>
<gene>
    <name evidence="15" type="ORF">IV203_033968</name>
</gene>
<comment type="subunit">
    <text evidence="10">Interacts with host FBXW7; leading to FBXW7 autoubiquitination and subsequent degradation.</text>
</comment>
<dbReference type="EC" id="5.2.1.8" evidence="4"/>